<name>E4Z4G5_OIKDI</name>
<gene>
    <name evidence="2" type="ORF">GSOID_T00026296001</name>
</gene>
<organism evidence="2">
    <name type="scientific">Oikopleura dioica</name>
    <name type="common">Tunicate</name>
    <dbReference type="NCBI Taxonomy" id="34765"/>
    <lineage>
        <taxon>Eukaryota</taxon>
        <taxon>Metazoa</taxon>
        <taxon>Chordata</taxon>
        <taxon>Tunicata</taxon>
        <taxon>Appendicularia</taxon>
        <taxon>Copelata</taxon>
        <taxon>Oikopleuridae</taxon>
        <taxon>Oikopleura</taxon>
    </lineage>
</organism>
<accession>E4Z4G5</accession>
<feature type="non-terminal residue" evidence="2">
    <location>
        <position position="1"/>
    </location>
</feature>
<protein>
    <submittedName>
        <fullName evidence="2">Uncharacterized protein</fullName>
    </submittedName>
</protein>
<proteinExistence type="predicted"/>
<reference evidence="2" key="1">
    <citation type="journal article" date="2010" name="Science">
        <title>Plasticity of animal genome architecture unmasked by rapid evolution of a pelagic tunicate.</title>
        <authorList>
            <person name="Denoeud F."/>
            <person name="Henriet S."/>
            <person name="Mungpakdee S."/>
            <person name="Aury J.M."/>
            <person name="Da Silva C."/>
            <person name="Brinkmann H."/>
            <person name="Mikhaleva J."/>
            <person name="Olsen L.C."/>
            <person name="Jubin C."/>
            <person name="Canestro C."/>
            <person name="Bouquet J.M."/>
            <person name="Danks G."/>
            <person name="Poulain J."/>
            <person name="Campsteijn C."/>
            <person name="Adamski M."/>
            <person name="Cross I."/>
            <person name="Yadetie F."/>
            <person name="Muffato M."/>
            <person name="Louis A."/>
            <person name="Butcher S."/>
            <person name="Tsagkogeorga G."/>
            <person name="Konrad A."/>
            <person name="Singh S."/>
            <person name="Jensen M.F."/>
            <person name="Cong E.H."/>
            <person name="Eikeseth-Otteraa H."/>
            <person name="Noel B."/>
            <person name="Anthouard V."/>
            <person name="Porcel B.M."/>
            <person name="Kachouri-Lafond R."/>
            <person name="Nishino A."/>
            <person name="Ugolini M."/>
            <person name="Chourrout P."/>
            <person name="Nishida H."/>
            <person name="Aasland R."/>
            <person name="Huzurbazar S."/>
            <person name="Westhof E."/>
            <person name="Delsuc F."/>
            <person name="Lehrach H."/>
            <person name="Reinhardt R."/>
            <person name="Weissenbach J."/>
            <person name="Roy S.W."/>
            <person name="Artiguenave F."/>
            <person name="Postlethwait J.H."/>
            <person name="Manak J.R."/>
            <person name="Thompson E.M."/>
            <person name="Jaillon O."/>
            <person name="Du Pasquier L."/>
            <person name="Boudinot P."/>
            <person name="Liberles D.A."/>
            <person name="Volff J.N."/>
            <person name="Philippe H."/>
            <person name="Lenhard B."/>
            <person name="Roest Crollius H."/>
            <person name="Wincker P."/>
            <person name="Chourrout D."/>
        </authorList>
    </citation>
    <scope>NUCLEOTIDE SEQUENCE [LARGE SCALE GENOMIC DNA]</scope>
</reference>
<dbReference type="AlphaFoldDB" id="E4Z4G5"/>
<dbReference type="EMBL" id="FN657308">
    <property type="protein sequence ID" value="CBY42593.1"/>
    <property type="molecule type" value="Genomic_DNA"/>
</dbReference>
<dbReference type="Proteomes" id="UP000011014">
    <property type="component" value="Unassembled WGS sequence"/>
</dbReference>
<keyword evidence="1" id="KW-0472">Membrane</keyword>
<feature type="transmembrane region" description="Helical" evidence="1">
    <location>
        <begin position="12"/>
        <end position="31"/>
    </location>
</feature>
<evidence type="ECO:0000313" key="2">
    <source>
        <dbReference type="EMBL" id="CBY42593.1"/>
    </source>
</evidence>
<keyword evidence="1" id="KW-1133">Transmembrane helix</keyword>
<dbReference type="InterPro" id="IPR027197">
    <property type="entry name" value="SLC43A3"/>
</dbReference>
<evidence type="ECO:0000256" key="1">
    <source>
        <dbReference type="SAM" id="Phobius"/>
    </source>
</evidence>
<sequence>TEKTGNSFKGLAAGVSCTSALGAAFSLLYLIPSKYAQYGTMILSVFHRSFTFGINATVIAMSFPMEHFGKLYGIAGEELWRATRST</sequence>
<keyword evidence="1" id="KW-0812">Transmembrane</keyword>
<dbReference type="PANTHER" id="PTHR20765">
    <property type="entry name" value="SOLUTE CARRIER FAMILY 43 MEMBER 3-RELATED"/>
    <property type="match status" value="1"/>
</dbReference>
<dbReference type="PANTHER" id="PTHR20765:SF1">
    <property type="entry name" value="EQUILIBRATIVE NUCLEOBASE TRANSPORTER 1"/>
    <property type="match status" value="1"/>
</dbReference>